<evidence type="ECO:0000313" key="2">
    <source>
        <dbReference type="Proteomes" id="UP000010411"/>
    </source>
</evidence>
<keyword evidence="2" id="KW-1185">Reference proteome</keyword>
<organism evidence="1 2">
    <name type="scientific">Streptomyces ipomoeae 91-03</name>
    <dbReference type="NCBI Taxonomy" id="698759"/>
    <lineage>
        <taxon>Bacteria</taxon>
        <taxon>Bacillati</taxon>
        <taxon>Actinomycetota</taxon>
        <taxon>Actinomycetes</taxon>
        <taxon>Kitasatosporales</taxon>
        <taxon>Streptomycetaceae</taxon>
        <taxon>Streptomyces</taxon>
    </lineage>
</organism>
<protein>
    <submittedName>
        <fullName evidence="1">Uncharacterized protein</fullName>
    </submittedName>
</protein>
<name>L1L306_9ACTN</name>
<accession>L1L306</accession>
<dbReference type="Proteomes" id="UP000010411">
    <property type="component" value="Unassembled WGS sequence"/>
</dbReference>
<gene>
    <name evidence="1" type="ORF">STRIP9103_05773</name>
</gene>
<evidence type="ECO:0000313" key="1">
    <source>
        <dbReference type="EMBL" id="EKX67003.1"/>
    </source>
</evidence>
<sequence>PPRVRVCAYAMWSSSSSAL</sequence>
<comment type="caution">
    <text evidence="1">The sequence shown here is derived from an EMBL/GenBank/DDBJ whole genome shotgun (WGS) entry which is preliminary data.</text>
</comment>
<proteinExistence type="predicted"/>
<reference evidence="1 2" key="1">
    <citation type="submission" date="2012-11" db="EMBL/GenBank/DDBJ databases">
        <authorList>
            <person name="Huguet-Tapia J.C."/>
            <person name="Durkin A.S."/>
            <person name="Pettis G.S."/>
            <person name="Badger J.H."/>
        </authorList>
    </citation>
    <scope>NUCLEOTIDE SEQUENCE [LARGE SCALE GENOMIC DNA]</scope>
    <source>
        <strain evidence="1 2">91-03</strain>
    </source>
</reference>
<dbReference type="EMBL" id="AEJC01000180">
    <property type="protein sequence ID" value="EKX67003.1"/>
    <property type="molecule type" value="Genomic_DNA"/>
</dbReference>
<dbReference type="AlphaFoldDB" id="L1L306"/>
<feature type="non-terminal residue" evidence="1">
    <location>
        <position position="1"/>
    </location>
</feature>